<evidence type="ECO:0000256" key="4">
    <source>
        <dbReference type="ARBA" id="ARBA00022475"/>
    </source>
</evidence>
<dbReference type="InterPro" id="IPR052017">
    <property type="entry name" value="TSUP"/>
</dbReference>
<keyword evidence="6 8" id="KW-1133">Transmembrane helix</keyword>
<evidence type="ECO:0000256" key="5">
    <source>
        <dbReference type="ARBA" id="ARBA00022692"/>
    </source>
</evidence>
<comment type="similarity">
    <text evidence="2 8">Belongs to the 4-toluene sulfonate uptake permease (TSUP) (TC 2.A.102) family.</text>
</comment>
<protein>
    <recommendedName>
        <fullName evidence="8">Probable membrane transporter protein</fullName>
    </recommendedName>
</protein>
<accession>A0A2N7PJR7</accession>
<dbReference type="PANTHER" id="PTHR30269">
    <property type="entry name" value="TRANSMEMBRANE PROTEIN YFCA"/>
    <property type="match status" value="1"/>
</dbReference>
<dbReference type="InterPro" id="IPR002781">
    <property type="entry name" value="TM_pro_TauE-like"/>
</dbReference>
<dbReference type="Pfam" id="PF01925">
    <property type="entry name" value="TauE"/>
    <property type="match status" value="1"/>
</dbReference>
<keyword evidence="7 8" id="KW-0472">Membrane</keyword>
<evidence type="ECO:0000313" key="10">
    <source>
        <dbReference type="Proteomes" id="UP000235731"/>
    </source>
</evidence>
<evidence type="ECO:0000256" key="8">
    <source>
        <dbReference type="RuleBase" id="RU363041"/>
    </source>
</evidence>
<dbReference type="PANTHER" id="PTHR30269:SF37">
    <property type="entry name" value="MEMBRANE TRANSPORTER PROTEIN"/>
    <property type="match status" value="1"/>
</dbReference>
<feature type="transmembrane region" description="Helical" evidence="8">
    <location>
        <begin position="94"/>
        <end position="113"/>
    </location>
</feature>
<comment type="caution">
    <text evidence="9">The sequence shown here is derived from an EMBL/GenBank/DDBJ whole genome shotgun (WGS) entry which is preliminary data.</text>
</comment>
<reference evidence="9 10" key="1">
    <citation type="submission" date="2018-01" db="EMBL/GenBank/DDBJ databases">
        <title>Metagenomic assembled genomes from two thermal pools in the Uzon Caldera, Kamchatka, Russia.</title>
        <authorList>
            <person name="Wilkins L."/>
            <person name="Ettinger C."/>
        </authorList>
    </citation>
    <scope>NUCLEOTIDE SEQUENCE [LARGE SCALE GENOMIC DNA]</scope>
    <source>
        <strain evidence="9">ZAV-15</strain>
    </source>
</reference>
<dbReference type="Proteomes" id="UP000235731">
    <property type="component" value="Unassembled WGS sequence"/>
</dbReference>
<organism evidence="9 10">
    <name type="scientific">Caldimicrobium thiodismutans</name>
    <dbReference type="NCBI Taxonomy" id="1653476"/>
    <lineage>
        <taxon>Bacteria</taxon>
        <taxon>Pseudomonadati</taxon>
        <taxon>Thermodesulfobacteriota</taxon>
        <taxon>Thermodesulfobacteria</taxon>
        <taxon>Thermodesulfobacteriales</taxon>
        <taxon>Thermodesulfobacteriaceae</taxon>
        <taxon>Caldimicrobium</taxon>
    </lineage>
</organism>
<name>A0A2N7PJR7_9BACT</name>
<feature type="transmembrane region" description="Helical" evidence="8">
    <location>
        <begin position="230"/>
        <end position="248"/>
    </location>
</feature>
<feature type="transmembrane region" description="Helical" evidence="8">
    <location>
        <begin position="171"/>
        <end position="189"/>
    </location>
</feature>
<feature type="transmembrane region" description="Helical" evidence="8">
    <location>
        <begin position="134"/>
        <end position="151"/>
    </location>
</feature>
<evidence type="ECO:0000313" key="9">
    <source>
        <dbReference type="EMBL" id="PMP63157.1"/>
    </source>
</evidence>
<dbReference type="AlphaFoldDB" id="A0A2N7PJR7"/>
<feature type="transmembrane region" description="Helical" evidence="8">
    <location>
        <begin position="41"/>
        <end position="61"/>
    </location>
</feature>
<evidence type="ECO:0000256" key="7">
    <source>
        <dbReference type="ARBA" id="ARBA00023136"/>
    </source>
</evidence>
<keyword evidence="3" id="KW-0813">Transport</keyword>
<feature type="transmembrane region" description="Helical" evidence="8">
    <location>
        <begin position="73"/>
        <end position="88"/>
    </location>
</feature>
<evidence type="ECO:0000256" key="1">
    <source>
        <dbReference type="ARBA" id="ARBA00004651"/>
    </source>
</evidence>
<evidence type="ECO:0000256" key="2">
    <source>
        <dbReference type="ARBA" id="ARBA00009142"/>
    </source>
</evidence>
<feature type="transmembrane region" description="Helical" evidence="8">
    <location>
        <begin position="7"/>
        <end position="35"/>
    </location>
</feature>
<sequence>MPEIYILVFILFISALIHGLVGFAFALTAVPLIALFKSVKFAVPLISLFSFTVNLFMLFILKEKRILKIPLRFFLVIILGVILGVRGFNLSSEYSLRVILFIAIFLFFFWEIYQLKYHQGISFTHKIEPEVFKRPKALFIAFLVGFLAGLLNTPGPPIVMYLTLLRFDKNLFKATLQLIFAFSALNAAINHYLSGNLTFEIFKIYFFSLPVVIMGMFIGQKLYEKLSNKVFYYLVNFILLISAILLIIKT</sequence>
<gene>
    <name evidence="9" type="ORF">C0197_03230</name>
</gene>
<keyword evidence="4 8" id="KW-1003">Cell membrane</keyword>
<dbReference type="GO" id="GO:0005886">
    <property type="term" value="C:plasma membrane"/>
    <property type="evidence" value="ECO:0007669"/>
    <property type="project" value="UniProtKB-SubCell"/>
</dbReference>
<dbReference type="EMBL" id="PNIE01000044">
    <property type="protein sequence ID" value="PMP63157.1"/>
    <property type="molecule type" value="Genomic_DNA"/>
</dbReference>
<comment type="subcellular location">
    <subcellularLocation>
        <location evidence="1 8">Cell membrane</location>
        <topology evidence="1 8">Multi-pass membrane protein</topology>
    </subcellularLocation>
</comment>
<feature type="transmembrane region" description="Helical" evidence="8">
    <location>
        <begin position="201"/>
        <end position="218"/>
    </location>
</feature>
<evidence type="ECO:0000256" key="6">
    <source>
        <dbReference type="ARBA" id="ARBA00022989"/>
    </source>
</evidence>
<proteinExistence type="inferred from homology"/>
<keyword evidence="5 8" id="KW-0812">Transmembrane</keyword>
<evidence type="ECO:0000256" key="3">
    <source>
        <dbReference type="ARBA" id="ARBA00022448"/>
    </source>
</evidence>